<comment type="caution">
    <text evidence="1">The sequence shown here is derived from an EMBL/GenBank/DDBJ whole genome shotgun (WGS) entry which is preliminary data.</text>
</comment>
<keyword evidence="2" id="KW-1185">Reference proteome</keyword>
<dbReference type="SUPFAM" id="SSF48295">
    <property type="entry name" value="TrpR-like"/>
    <property type="match status" value="1"/>
</dbReference>
<dbReference type="RefSeq" id="WP_167921467.1">
    <property type="nucleotide sequence ID" value="NZ_JAATIT010000002.1"/>
</dbReference>
<dbReference type="InterPro" id="IPR009534">
    <property type="entry name" value="DUF1153"/>
</dbReference>
<dbReference type="InterPro" id="IPR036388">
    <property type="entry name" value="WH-like_DNA-bd_sf"/>
</dbReference>
<proteinExistence type="predicted"/>
<gene>
    <name evidence="1" type="ORF">GGR90_002205</name>
</gene>
<name>A0A7X5XRP2_9SPHN</name>
<dbReference type="Gene3D" id="1.10.10.10">
    <property type="entry name" value="Winged helix-like DNA-binding domain superfamily/Winged helix DNA-binding domain"/>
    <property type="match status" value="1"/>
</dbReference>
<sequence>MLENQKIRSASIIGPLGEELTIDNLPPPETTRWVSRRKAQVVAAVEGGLLTPEETCARYRMSLEELANWQRLFDRVGVPGLRTTRIQHYRERFPDRLLSS</sequence>
<dbReference type="EMBL" id="JAATIT010000002">
    <property type="protein sequence ID" value="NJB90030.1"/>
    <property type="molecule type" value="Genomic_DNA"/>
</dbReference>
<evidence type="ECO:0008006" key="3">
    <source>
        <dbReference type="Google" id="ProtNLM"/>
    </source>
</evidence>
<dbReference type="GO" id="GO:0043565">
    <property type="term" value="F:sequence-specific DNA binding"/>
    <property type="evidence" value="ECO:0007669"/>
    <property type="project" value="InterPro"/>
</dbReference>
<dbReference type="InterPro" id="IPR010921">
    <property type="entry name" value="Trp_repressor/repl_initiator"/>
</dbReference>
<protein>
    <recommendedName>
        <fullName evidence="3">DUF1153 domain-containing protein</fullName>
    </recommendedName>
</protein>
<dbReference type="AlphaFoldDB" id="A0A7X5XRP2"/>
<evidence type="ECO:0000313" key="2">
    <source>
        <dbReference type="Proteomes" id="UP000535078"/>
    </source>
</evidence>
<evidence type="ECO:0000313" key="1">
    <source>
        <dbReference type="EMBL" id="NJB90030.1"/>
    </source>
</evidence>
<dbReference type="Proteomes" id="UP000535078">
    <property type="component" value="Unassembled WGS sequence"/>
</dbReference>
<reference evidence="1 2" key="1">
    <citation type="submission" date="2020-03" db="EMBL/GenBank/DDBJ databases">
        <title>Genomic Encyclopedia of Type Strains, Phase IV (KMG-IV): sequencing the most valuable type-strain genomes for metagenomic binning, comparative biology and taxonomic classification.</title>
        <authorList>
            <person name="Goeker M."/>
        </authorList>
    </citation>
    <scope>NUCLEOTIDE SEQUENCE [LARGE SCALE GENOMIC DNA]</scope>
    <source>
        <strain evidence="1 2">DSM 25229</strain>
    </source>
</reference>
<dbReference type="Pfam" id="PF06627">
    <property type="entry name" value="DUF1153"/>
    <property type="match status" value="1"/>
</dbReference>
<accession>A0A7X5XRP2</accession>
<organism evidence="1 2">
    <name type="scientific">Sphingopyxis italica</name>
    <dbReference type="NCBI Taxonomy" id="1129133"/>
    <lineage>
        <taxon>Bacteria</taxon>
        <taxon>Pseudomonadati</taxon>
        <taxon>Pseudomonadota</taxon>
        <taxon>Alphaproteobacteria</taxon>
        <taxon>Sphingomonadales</taxon>
        <taxon>Sphingomonadaceae</taxon>
        <taxon>Sphingopyxis</taxon>
    </lineage>
</organism>